<proteinExistence type="inferred from homology"/>
<evidence type="ECO:0000256" key="7">
    <source>
        <dbReference type="ARBA" id="ARBA00023242"/>
    </source>
</evidence>
<dbReference type="AlphaFoldDB" id="B6AES9"/>
<feature type="domain" description="Pre-mRNA-splicing factor Syf1-like N-terminal HAT-repeats" evidence="8">
    <location>
        <begin position="92"/>
        <end position="236"/>
    </location>
</feature>
<protein>
    <recommendedName>
        <fullName evidence="8">Pre-mRNA-splicing factor Syf1-like N-terminal HAT-repeats domain-containing protein</fullName>
    </recommendedName>
</protein>
<comment type="subcellular location">
    <subcellularLocation>
        <location evidence="1">Nucleus</location>
    </subcellularLocation>
</comment>
<dbReference type="InterPro" id="IPR055433">
    <property type="entry name" value="HAT_Syf1-like_N"/>
</dbReference>
<keyword evidence="5" id="KW-0677">Repeat</keyword>
<evidence type="ECO:0000256" key="5">
    <source>
        <dbReference type="ARBA" id="ARBA00022737"/>
    </source>
</evidence>
<keyword evidence="3" id="KW-0507">mRNA processing</keyword>
<dbReference type="Proteomes" id="UP000001460">
    <property type="component" value="Unassembled WGS sequence"/>
</dbReference>
<dbReference type="Pfam" id="PF23233">
    <property type="entry name" value="HAT_Syf1_CNRKL1_N"/>
    <property type="match status" value="1"/>
</dbReference>
<dbReference type="Gene3D" id="1.25.40.10">
    <property type="entry name" value="Tetratricopeptide repeat domain"/>
    <property type="match status" value="3"/>
</dbReference>
<dbReference type="InterPro" id="IPR045075">
    <property type="entry name" value="Syf1-like"/>
</dbReference>
<evidence type="ECO:0000256" key="1">
    <source>
        <dbReference type="ARBA" id="ARBA00004123"/>
    </source>
</evidence>
<dbReference type="OrthoDB" id="541719at2759"/>
<evidence type="ECO:0000256" key="3">
    <source>
        <dbReference type="ARBA" id="ARBA00022664"/>
    </source>
</evidence>
<dbReference type="eggNOG" id="KOG1915">
    <property type="taxonomic scope" value="Eukaryota"/>
</dbReference>
<dbReference type="GO" id="GO:0000974">
    <property type="term" value="C:Prp19 complex"/>
    <property type="evidence" value="ECO:0007669"/>
    <property type="project" value="TreeGrafter"/>
</dbReference>
<keyword evidence="10" id="KW-1185">Reference proteome</keyword>
<keyword evidence="6" id="KW-0508">mRNA splicing</keyword>
<dbReference type="GO" id="GO:0071011">
    <property type="term" value="C:precatalytic spliceosome"/>
    <property type="evidence" value="ECO:0007669"/>
    <property type="project" value="TreeGrafter"/>
</dbReference>
<evidence type="ECO:0000313" key="9">
    <source>
        <dbReference type="EMBL" id="EEA06696.1"/>
    </source>
</evidence>
<evidence type="ECO:0000259" key="8">
    <source>
        <dbReference type="Pfam" id="PF23233"/>
    </source>
</evidence>
<keyword evidence="7" id="KW-0539">Nucleus</keyword>
<dbReference type="InterPro" id="IPR011990">
    <property type="entry name" value="TPR-like_helical_dom_sf"/>
</dbReference>
<keyword evidence="4" id="KW-0747">Spliceosome</keyword>
<dbReference type="GeneID" id="6996008"/>
<gene>
    <name evidence="9" type="ORF">CMU_013710</name>
</gene>
<comment type="similarity">
    <text evidence="2">Belongs to the crooked-neck family.</text>
</comment>
<dbReference type="SMART" id="SM00386">
    <property type="entry name" value="HAT"/>
    <property type="match status" value="9"/>
</dbReference>
<dbReference type="GO" id="GO:0000245">
    <property type="term" value="P:spliceosomal complex assembly"/>
    <property type="evidence" value="ECO:0007669"/>
    <property type="project" value="TreeGrafter"/>
</dbReference>
<dbReference type="EMBL" id="DS989730">
    <property type="protein sequence ID" value="EEA06696.1"/>
    <property type="molecule type" value="Genomic_DNA"/>
</dbReference>
<dbReference type="OMA" id="HIKVWIS"/>
<reference evidence="9" key="1">
    <citation type="submission" date="2008-06" db="EMBL/GenBank/DDBJ databases">
        <authorList>
            <person name="Lorenzi H."/>
            <person name="Inman J."/>
            <person name="Miller J."/>
            <person name="Schobel S."/>
            <person name="Amedeo P."/>
            <person name="Caler E.V."/>
            <person name="da Silva J."/>
        </authorList>
    </citation>
    <scope>NUCLEOTIDE SEQUENCE [LARGE SCALE GENOMIC DNA]</scope>
    <source>
        <strain evidence="9">RN66</strain>
    </source>
</reference>
<dbReference type="InterPro" id="IPR003107">
    <property type="entry name" value="HAT"/>
</dbReference>
<dbReference type="RefSeq" id="XP_002141045.1">
    <property type="nucleotide sequence ID" value="XM_002141009.1"/>
</dbReference>
<dbReference type="VEuPathDB" id="CryptoDB:CMU_013710"/>
<accession>B6AES9</accession>
<dbReference type="STRING" id="441375.B6AES9"/>
<evidence type="ECO:0000313" key="10">
    <source>
        <dbReference type="Proteomes" id="UP000001460"/>
    </source>
</evidence>
<dbReference type="Pfam" id="PF23240">
    <property type="entry name" value="HAT_PRP39_N"/>
    <property type="match status" value="1"/>
</dbReference>
<dbReference type="GO" id="GO:0071014">
    <property type="term" value="C:post-mRNA release spliceosomal complex"/>
    <property type="evidence" value="ECO:0007669"/>
    <property type="project" value="TreeGrafter"/>
</dbReference>
<dbReference type="PANTHER" id="PTHR11246">
    <property type="entry name" value="PRE-MRNA SPLICING FACTOR"/>
    <property type="match status" value="1"/>
</dbReference>
<name>B6AES9_CRYMR</name>
<evidence type="ECO:0000256" key="6">
    <source>
        <dbReference type="ARBA" id="ARBA00023187"/>
    </source>
</evidence>
<organism evidence="9 10">
    <name type="scientific">Cryptosporidium muris (strain RN66)</name>
    <dbReference type="NCBI Taxonomy" id="441375"/>
    <lineage>
        <taxon>Eukaryota</taxon>
        <taxon>Sar</taxon>
        <taxon>Alveolata</taxon>
        <taxon>Apicomplexa</taxon>
        <taxon>Conoidasida</taxon>
        <taxon>Coccidia</taxon>
        <taxon>Eucoccidiorida</taxon>
        <taxon>Eimeriorina</taxon>
        <taxon>Cryptosporidiidae</taxon>
        <taxon>Cryptosporidium</taxon>
    </lineage>
</organism>
<evidence type="ECO:0000256" key="4">
    <source>
        <dbReference type="ARBA" id="ARBA00022728"/>
    </source>
</evidence>
<sequence length="735" mass="87620">MNEDNSIPEVNISERDKDISTYISTYHRRSSDGVKNKSPAPIQITMEQILHESLLHSQEIDEGRNLAITKYGSVELQDRDEIDDYRIKRRKEFEDAIRRKKWQIGIYLNYAKWEIIQEDYNRARSIFERALQVDYENTIIWRRYIHMEIVVGNINGARNLFERVTKLLPRQDEFWYRYCQMEEILCNYINTRYIYGKWIKWKPDDKAYLSYIKFEERCKEIDLARRVFIDYISSRPSEAAFILFGKFELLHDNLKGVKQVYQLAIEYLENNEEFRVDFGAKLFLFFANIELNQNLFDNAIDILNKGLELIATPLERVALKEQLMSLHKIQTEERLDESSFWINEKSDMYMEAIKENPLDYDTWFDYGIFAIHYLDSNSILQLSKELIENPPPVNDSFIWEKFMYSCLLFANYLEKSHNLDETKEIFEKLVKWVGGTAIRKKISYIDEEHIKSKSSEVVLSEIYRYYAEFYIRQLDLQKARTTLGQGLGKTSSPDLFRYYIDIEYKLGSLDRCRILYTKFIESNPLSAKIWSDFMEFEYKLEELERAMKIAESGIAMPELDAPEILWKAYINILLEKKNLEKAKSIYERLLEKTQHPQVVIDYASFLTWKFNSVDLARNFLQNTLQIYKQQELDHERCTILRFWLLLEEKIQVTGMHNTKDNIWISKLKSMQPRIETQPSVKKGNNYIEGNIIYIFPEDEFTDSKVQQYSESIQKRSAPFKLLDAAKRWKQSIGNN</sequence>
<dbReference type="GO" id="GO:0071007">
    <property type="term" value="C:U2-type catalytic step 2 spliceosome"/>
    <property type="evidence" value="ECO:0007669"/>
    <property type="project" value="TreeGrafter"/>
</dbReference>
<evidence type="ECO:0000256" key="2">
    <source>
        <dbReference type="ARBA" id="ARBA00008644"/>
    </source>
</evidence>
<dbReference type="SUPFAM" id="SSF48452">
    <property type="entry name" value="TPR-like"/>
    <property type="match status" value="3"/>
</dbReference>
<dbReference type="PANTHER" id="PTHR11246:SF3">
    <property type="entry name" value="CROOKED NECK-LIKE PROTEIN 1"/>
    <property type="match status" value="1"/>
</dbReference>